<accession>A0A151MG44</accession>
<dbReference type="STRING" id="8496.A0A151MG44"/>
<dbReference type="PANTHER" id="PTHR33488">
    <property type="entry name" value="ZGC:162509"/>
    <property type="match status" value="1"/>
</dbReference>
<evidence type="ECO:0000313" key="1">
    <source>
        <dbReference type="EMBL" id="KYO23496.1"/>
    </source>
</evidence>
<sequence>MRLCKAEMVRKETELMMKPYANWEEFLMPGPLSIAILGELACISAGQGDFSINKNSPPDGFKYIRYPESFLTCLMQVSHKGWDAFNAAHKNMDQIRLLSMSVPRHMKAIVQTLFQDLDVVDALLPPQLTNMKSIADECSQLARSVEHKFSDVIYLIQELLEACMSSKKGYEDDLKEIERTLEDAWLREQSVKQAKEMAEEYYQKMKGQVDKTYKDYSDAMSSLPLGWNALAFGVMESLINVINTVPNAVSRLFLSTRKKDSSPETSTENKEDDPIAVNNILSKSELLLNLATQICSLSDDKNSSRAPDQKQLMFNFIEQRAQSLHDQINAEKSCQIKTPALQICTSTLHACSVLKNSAKSADKNSSNSKKVKKALSCLHNKARAFDSQSKLQSKTTPLPPKAPNMAKWQQSMAEGHQVESQAAQNARFKIEQSREMLKMTQKEYQRSFENFKKQNEELADILSTMRKCETKEIDFQRARDMLIKGLEALGRVKEQWEKMVHFFQMISSLIESCLSRSIKGFVSSAESVQKIENYSSMSFVTDLIYTQAFNATSVSHLVHMISETYTEVSSKYLMDRVSSLGRLISMDPSDPAFQSERLKLAHACDEAREEIYKLVIKKKEEFENDLKTRTETIACELNSALPPVTREEERAIQDTVQQSFRELTLEEEDQYA</sequence>
<reference evidence="1 2" key="1">
    <citation type="journal article" date="2012" name="Genome Biol.">
        <title>Sequencing three crocodilian genomes to illuminate the evolution of archosaurs and amniotes.</title>
        <authorList>
            <person name="St John J.A."/>
            <person name="Braun E.L."/>
            <person name="Isberg S.R."/>
            <person name="Miles L.G."/>
            <person name="Chong A.Y."/>
            <person name="Gongora J."/>
            <person name="Dalzell P."/>
            <person name="Moran C."/>
            <person name="Bed'hom B."/>
            <person name="Abzhanov A."/>
            <person name="Burgess S.C."/>
            <person name="Cooksey A.M."/>
            <person name="Castoe T.A."/>
            <person name="Crawford N.G."/>
            <person name="Densmore L.D."/>
            <person name="Drew J.C."/>
            <person name="Edwards S.V."/>
            <person name="Faircloth B.C."/>
            <person name="Fujita M.K."/>
            <person name="Greenwold M.J."/>
            <person name="Hoffmann F.G."/>
            <person name="Howard J.M."/>
            <person name="Iguchi T."/>
            <person name="Janes D.E."/>
            <person name="Khan S.Y."/>
            <person name="Kohno S."/>
            <person name="de Koning A.J."/>
            <person name="Lance S.L."/>
            <person name="McCarthy F.M."/>
            <person name="McCormack J.E."/>
            <person name="Merchant M.E."/>
            <person name="Peterson D.G."/>
            <person name="Pollock D.D."/>
            <person name="Pourmand N."/>
            <person name="Raney B.J."/>
            <person name="Roessler K.A."/>
            <person name="Sanford J.R."/>
            <person name="Sawyer R.H."/>
            <person name="Schmidt C.J."/>
            <person name="Triplett E.W."/>
            <person name="Tuberville T.D."/>
            <person name="Venegas-Anaya M."/>
            <person name="Howard J.T."/>
            <person name="Jarvis E.D."/>
            <person name="Guillette L.J.Jr."/>
            <person name="Glenn T.C."/>
            <person name="Green R.E."/>
            <person name="Ray D.A."/>
        </authorList>
    </citation>
    <scope>NUCLEOTIDE SEQUENCE [LARGE SCALE GENOMIC DNA]</scope>
    <source>
        <strain evidence="1">KSC_2009_1</strain>
    </source>
</reference>
<dbReference type="AlphaFoldDB" id="A0A151MG44"/>
<organism evidence="1 2">
    <name type="scientific">Alligator mississippiensis</name>
    <name type="common">American alligator</name>
    <dbReference type="NCBI Taxonomy" id="8496"/>
    <lineage>
        <taxon>Eukaryota</taxon>
        <taxon>Metazoa</taxon>
        <taxon>Chordata</taxon>
        <taxon>Craniata</taxon>
        <taxon>Vertebrata</taxon>
        <taxon>Euteleostomi</taxon>
        <taxon>Archelosauria</taxon>
        <taxon>Archosauria</taxon>
        <taxon>Crocodylia</taxon>
        <taxon>Alligatoridae</taxon>
        <taxon>Alligatorinae</taxon>
        <taxon>Alligator</taxon>
    </lineage>
</organism>
<dbReference type="PANTHER" id="PTHR33488:SF2">
    <property type="entry name" value="EARLY ENDOSOME ANTIGEN 1-LIKE"/>
    <property type="match status" value="1"/>
</dbReference>
<proteinExistence type="predicted"/>
<keyword evidence="2" id="KW-1185">Reference proteome</keyword>
<name>A0A151MG44_ALLMI</name>
<dbReference type="Proteomes" id="UP000050525">
    <property type="component" value="Unassembled WGS sequence"/>
</dbReference>
<comment type="caution">
    <text evidence="1">The sequence shown here is derived from an EMBL/GenBank/DDBJ whole genome shotgun (WGS) entry which is preliminary data.</text>
</comment>
<gene>
    <name evidence="1" type="ORF">Y1Q_0022124</name>
</gene>
<dbReference type="EMBL" id="AKHW03006203">
    <property type="protein sequence ID" value="KYO23496.1"/>
    <property type="molecule type" value="Genomic_DNA"/>
</dbReference>
<protein>
    <submittedName>
        <fullName evidence="1">Uncharacterized protein</fullName>
    </submittedName>
</protein>
<evidence type="ECO:0000313" key="2">
    <source>
        <dbReference type="Proteomes" id="UP000050525"/>
    </source>
</evidence>